<evidence type="ECO:0000313" key="3">
    <source>
        <dbReference type="Proteomes" id="UP000015104"/>
    </source>
</evidence>
<dbReference type="EnsemblMetazoa" id="tetur07g03230.1">
    <property type="protein sequence ID" value="tetur07g03230.1"/>
    <property type="gene ID" value="tetur07g03230"/>
</dbReference>
<reference evidence="2" key="2">
    <citation type="submission" date="2015-06" db="UniProtKB">
        <authorList>
            <consortium name="EnsemblMetazoa"/>
        </authorList>
    </citation>
    <scope>IDENTIFICATION</scope>
</reference>
<keyword evidence="1" id="KW-1133">Transmembrane helix</keyword>
<dbReference type="AlphaFoldDB" id="T1K904"/>
<keyword evidence="3" id="KW-1185">Reference proteome</keyword>
<dbReference type="HOGENOM" id="CLU_588406_0_0_1"/>
<sequence>MLVKPKDSRIDEESLQTLTLYHYFALLASFAVAVISASFIIESYLSYPTITTVKIERPRDTELPSISLCFFYEIDQLKKPSYRNGRQIYPLNLSQIDERLPKLDEWIKSCKVLNATTYRIHPCLQYYNHTVEYLSVHAKCYSFFESLPEQIFFKSEAVVGRALLDVTFNNTVINSDHIGIFITHTYAELEDSLSNPSFLQFNTTESNIAVTTFARTAIRNLPSPYHTQCFRYDTLECRHRSTCIRHCINKISHNKTGTWHGPTYVKLASEFMDGYFTLYPHEADQMIYEQCQDEYQHEPCNQYLYEPVITSKFTSSTVQEGTFRLAVVYPNKPKVEVKLLHKTKLSDSLIFLAGIVHLCTGVSLLAILIALSINLESVVRYFKQPDRSIYTFFLLIFSKVFRINSESFHDHQSNPSSLTEEWNGQSKMLKTARLNQFTSHRLVSPTTAKSFTYYSH</sequence>
<evidence type="ECO:0000256" key="1">
    <source>
        <dbReference type="SAM" id="Phobius"/>
    </source>
</evidence>
<dbReference type="EMBL" id="CAEY01001886">
    <property type="status" value="NOT_ANNOTATED_CDS"/>
    <property type="molecule type" value="Genomic_DNA"/>
</dbReference>
<proteinExistence type="predicted"/>
<reference evidence="3" key="1">
    <citation type="submission" date="2011-08" db="EMBL/GenBank/DDBJ databases">
        <authorList>
            <person name="Rombauts S."/>
        </authorList>
    </citation>
    <scope>NUCLEOTIDE SEQUENCE</scope>
    <source>
        <strain evidence="3">London</strain>
    </source>
</reference>
<organism evidence="2 3">
    <name type="scientific">Tetranychus urticae</name>
    <name type="common">Two-spotted spider mite</name>
    <dbReference type="NCBI Taxonomy" id="32264"/>
    <lineage>
        <taxon>Eukaryota</taxon>
        <taxon>Metazoa</taxon>
        <taxon>Ecdysozoa</taxon>
        <taxon>Arthropoda</taxon>
        <taxon>Chelicerata</taxon>
        <taxon>Arachnida</taxon>
        <taxon>Acari</taxon>
        <taxon>Acariformes</taxon>
        <taxon>Trombidiformes</taxon>
        <taxon>Prostigmata</taxon>
        <taxon>Eleutherengona</taxon>
        <taxon>Raphignathae</taxon>
        <taxon>Tetranychoidea</taxon>
        <taxon>Tetranychidae</taxon>
        <taxon>Tetranychus</taxon>
    </lineage>
</organism>
<feature type="transmembrane region" description="Helical" evidence="1">
    <location>
        <begin position="20"/>
        <end position="41"/>
    </location>
</feature>
<accession>T1K904</accession>
<evidence type="ECO:0000313" key="2">
    <source>
        <dbReference type="EnsemblMetazoa" id="tetur07g03230.1"/>
    </source>
</evidence>
<name>T1K904_TETUR</name>
<keyword evidence="1" id="KW-0812">Transmembrane</keyword>
<dbReference type="Proteomes" id="UP000015104">
    <property type="component" value="Unassembled WGS sequence"/>
</dbReference>
<protein>
    <submittedName>
        <fullName evidence="2">Uncharacterized protein</fullName>
    </submittedName>
</protein>
<feature type="transmembrane region" description="Helical" evidence="1">
    <location>
        <begin position="349"/>
        <end position="375"/>
    </location>
</feature>
<keyword evidence="1" id="KW-0472">Membrane</keyword>